<dbReference type="EMBL" id="CP073100">
    <property type="protein sequence ID" value="QUE52978.1"/>
    <property type="molecule type" value="Genomic_DNA"/>
</dbReference>
<protein>
    <recommendedName>
        <fullName evidence="5">HEAT repeat domain-containing protein</fullName>
    </recommendedName>
</protein>
<evidence type="ECO:0000256" key="2">
    <source>
        <dbReference type="SAM" id="SignalP"/>
    </source>
</evidence>
<sequence length="283" mass="30634">MKTHPLALALSFAAMLAVAAAVRWRGHHAAPDDIAPIGRAEHRQRSSDVNATALQMAARPRDEIARWLSTLPLSERDKALSILVAESGKSDPLLALEHALRIQSPALRDECAGLAMAYLYERDPHGALERMMAESNPAIRAAMAKRLLPALAESHAEDAIGLLATGTLDDASHFPTLVANVVQRWAQKDPVAAAGWITTIEEPDLRASSAAALAAVWMQRDPGQMEEWLSAHPDQPNVADLLRARPGRDSMKNHQEDASHAETYAPDDTIVSEPCGDDPPQDD</sequence>
<feature type="signal peptide" evidence="2">
    <location>
        <begin position="1"/>
        <end position="20"/>
    </location>
</feature>
<dbReference type="AlphaFoldDB" id="A0A975J2R2"/>
<evidence type="ECO:0000313" key="4">
    <source>
        <dbReference type="Proteomes" id="UP000676169"/>
    </source>
</evidence>
<dbReference type="Proteomes" id="UP000676169">
    <property type="component" value="Chromosome"/>
</dbReference>
<accession>A0A975J2R2</accession>
<feature type="compositionally biased region" description="Basic and acidic residues" evidence="1">
    <location>
        <begin position="244"/>
        <end position="260"/>
    </location>
</feature>
<evidence type="ECO:0000256" key="1">
    <source>
        <dbReference type="SAM" id="MobiDB-lite"/>
    </source>
</evidence>
<reference evidence="3" key="1">
    <citation type="submission" date="2021-04" db="EMBL/GenBank/DDBJ databases">
        <title>Luteolibacter sp. 32A isolated from the skin of an Anderson's salamander (Ambystoma andersonii).</title>
        <authorList>
            <person name="Spergser J."/>
            <person name="Busse H.-J."/>
        </authorList>
    </citation>
    <scope>NUCLEOTIDE SEQUENCE</scope>
    <source>
        <strain evidence="3">32A</strain>
    </source>
</reference>
<feature type="chain" id="PRO_5037984472" description="HEAT repeat domain-containing protein" evidence="2">
    <location>
        <begin position="21"/>
        <end position="283"/>
    </location>
</feature>
<name>A0A975J2R2_9BACT</name>
<evidence type="ECO:0000313" key="3">
    <source>
        <dbReference type="EMBL" id="QUE52978.1"/>
    </source>
</evidence>
<organism evidence="3 4">
    <name type="scientific">Luteolibacter ambystomatis</name>
    <dbReference type="NCBI Taxonomy" id="2824561"/>
    <lineage>
        <taxon>Bacteria</taxon>
        <taxon>Pseudomonadati</taxon>
        <taxon>Verrucomicrobiota</taxon>
        <taxon>Verrucomicrobiia</taxon>
        <taxon>Verrucomicrobiales</taxon>
        <taxon>Verrucomicrobiaceae</taxon>
        <taxon>Luteolibacter</taxon>
    </lineage>
</organism>
<feature type="region of interest" description="Disordered" evidence="1">
    <location>
        <begin position="244"/>
        <end position="283"/>
    </location>
</feature>
<keyword evidence="2" id="KW-0732">Signal</keyword>
<proteinExistence type="predicted"/>
<dbReference type="RefSeq" id="WP_211634322.1">
    <property type="nucleotide sequence ID" value="NZ_CP073100.1"/>
</dbReference>
<evidence type="ECO:0008006" key="5">
    <source>
        <dbReference type="Google" id="ProtNLM"/>
    </source>
</evidence>
<dbReference type="KEGG" id="lamb:KBB96_08815"/>
<gene>
    <name evidence="3" type="ORF">KBB96_08815</name>
</gene>
<keyword evidence="4" id="KW-1185">Reference proteome</keyword>